<dbReference type="SUPFAM" id="SSF47413">
    <property type="entry name" value="lambda repressor-like DNA-binding domains"/>
    <property type="match status" value="1"/>
</dbReference>
<gene>
    <name evidence="2" type="ORF">CDQ84_15920</name>
</gene>
<dbReference type="RefSeq" id="WP_103082728.1">
    <property type="nucleotide sequence ID" value="NZ_CP021850.1"/>
</dbReference>
<protein>
    <recommendedName>
        <fullName evidence="1">HTH cro/C1-type domain-containing protein</fullName>
    </recommendedName>
</protein>
<keyword evidence="3" id="KW-1185">Reference proteome</keyword>
<dbReference type="Gene3D" id="1.10.260.40">
    <property type="entry name" value="lambda repressor-like DNA-binding domains"/>
    <property type="match status" value="1"/>
</dbReference>
<dbReference type="CDD" id="cd00093">
    <property type="entry name" value="HTH_XRE"/>
    <property type="match status" value="1"/>
</dbReference>
<dbReference type="OrthoDB" id="9875654at2"/>
<dbReference type="KEGG" id="cthd:CDO33_17590"/>
<reference evidence="3" key="1">
    <citation type="submission" date="2017-06" db="EMBL/GenBank/DDBJ databases">
        <title>Investigating the central metabolism of Clostridium thermosuccinogenes.</title>
        <authorList>
            <person name="Koendjbiharie J.G."/>
            <person name="Van Kranenburg R."/>
            <person name="Vriesendorp B."/>
        </authorList>
    </citation>
    <scope>NUCLEOTIDE SEQUENCE [LARGE SCALE GENOMIC DNA]</scope>
    <source>
        <strain evidence="3">DSM 5806</strain>
    </source>
</reference>
<dbReference type="GO" id="GO:0003677">
    <property type="term" value="F:DNA binding"/>
    <property type="evidence" value="ECO:0007669"/>
    <property type="project" value="InterPro"/>
</dbReference>
<proteinExistence type="predicted"/>
<dbReference type="PROSITE" id="PS50943">
    <property type="entry name" value="HTH_CROC1"/>
    <property type="match status" value="1"/>
</dbReference>
<dbReference type="AlphaFoldDB" id="A0A2K2F8U2"/>
<dbReference type="EMBL" id="NIOJ01000054">
    <property type="protein sequence ID" value="PNT96080.1"/>
    <property type="molecule type" value="Genomic_DNA"/>
</dbReference>
<evidence type="ECO:0000313" key="3">
    <source>
        <dbReference type="Proteomes" id="UP000236151"/>
    </source>
</evidence>
<comment type="caution">
    <text evidence="2">The sequence shown here is derived from an EMBL/GenBank/DDBJ whole genome shotgun (WGS) entry which is preliminary data.</text>
</comment>
<evidence type="ECO:0000313" key="2">
    <source>
        <dbReference type="EMBL" id="PNT96080.1"/>
    </source>
</evidence>
<evidence type="ECO:0000259" key="1">
    <source>
        <dbReference type="PROSITE" id="PS50943"/>
    </source>
</evidence>
<dbReference type="InterPro" id="IPR001387">
    <property type="entry name" value="Cro/C1-type_HTH"/>
</dbReference>
<feature type="domain" description="HTH cro/C1-type" evidence="1">
    <location>
        <begin position="9"/>
        <end position="63"/>
    </location>
</feature>
<dbReference type="Proteomes" id="UP000236151">
    <property type="component" value="Unassembled WGS sequence"/>
</dbReference>
<dbReference type="InterPro" id="IPR010982">
    <property type="entry name" value="Lambda_DNA-bd_dom_sf"/>
</dbReference>
<dbReference type="SMART" id="SM00530">
    <property type="entry name" value="HTH_XRE"/>
    <property type="match status" value="1"/>
</dbReference>
<sequence>MSFDLSEFIRIEIAKKNIKAIDLANALNKSPSYISKMLKNNIIPDYEDLKIIAKILDINYPFLLFQIGILDESDIKHIIACNTLKEYLGELLKVNDMEEEKVNAFINFLETNKENLNDNLTDELLNNVKDALGENFIYPDYATPYTEDSYYGLKKIRNLRLATGEYVRSKFRKLPLYTALNSGPITGRDMGFDFSLLKEEIEPDSEVVWFKPDDKEYCYLVNLGQYKDKDKILFERGDAIYVGKYNYQEKTMVLTDIMNAVSREEDDTPIVLTDTKSIRIIGKVLFEFKAG</sequence>
<dbReference type="Pfam" id="PF01381">
    <property type="entry name" value="HTH_3"/>
    <property type="match status" value="1"/>
</dbReference>
<organism evidence="2 3">
    <name type="scientific">Clostridium thermosuccinogenes</name>
    <dbReference type="NCBI Taxonomy" id="84032"/>
    <lineage>
        <taxon>Bacteria</taxon>
        <taxon>Bacillati</taxon>
        <taxon>Bacillota</taxon>
        <taxon>Clostridia</taxon>
        <taxon>Eubacteriales</taxon>
        <taxon>Clostridiaceae</taxon>
        <taxon>Clostridium</taxon>
    </lineage>
</organism>
<accession>A0A2K2F8U2</accession>
<name>A0A2K2F8U2_9CLOT</name>